<evidence type="ECO:0000256" key="6">
    <source>
        <dbReference type="SAM" id="MobiDB-lite"/>
    </source>
</evidence>
<proteinExistence type="predicted"/>
<name>A0A1R1PMJ8_ZANCU</name>
<keyword evidence="9" id="KW-1185">Reference proteome</keyword>
<dbReference type="Proteomes" id="UP000188320">
    <property type="component" value="Unassembled WGS sequence"/>
</dbReference>
<evidence type="ECO:0000256" key="4">
    <source>
        <dbReference type="ARBA" id="ARBA00023136"/>
    </source>
</evidence>
<dbReference type="Pfam" id="PF07738">
    <property type="entry name" value="Sad1_UNC"/>
    <property type="match status" value="1"/>
</dbReference>
<feature type="compositionally biased region" description="Low complexity" evidence="6">
    <location>
        <begin position="38"/>
        <end position="53"/>
    </location>
</feature>
<dbReference type="PANTHER" id="PTHR12911">
    <property type="entry name" value="SAD1/UNC-84-LIKE PROTEIN-RELATED"/>
    <property type="match status" value="1"/>
</dbReference>
<dbReference type="AlphaFoldDB" id="A0A1R1PMJ8"/>
<dbReference type="PROSITE" id="PS51469">
    <property type="entry name" value="SUN"/>
    <property type="match status" value="1"/>
</dbReference>
<reference evidence="9" key="1">
    <citation type="submission" date="2017-01" db="EMBL/GenBank/DDBJ databases">
        <authorList>
            <person name="Wang Y."/>
            <person name="White M."/>
            <person name="Kvist S."/>
            <person name="Moncalvo J.-M."/>
        </authorList>
    </citation>
    <scope>NUCLEOTIDE SEQUENCE [LARGE SCALE GENOMIC DNA]</scope>
    <source>
        <strain evidence="9">COL-18-3</strain>
    </source>
</reference>
<dbReference type="EMBL" id="LSSK01000723">
    <property type="protein sequence ID" value="OMH82188.1"/>
    <property type="molecule type" value="Genomic_DNA"/>
</dbReference>
<evidence type="ECO:0000259" key="7">
    <source>
        <dbReference type="PROSITE" id="PS51469"/>
    </source>
</evidence>
<dbReference type="GO" id="GO:0043495">
    <property type="term" value="F:protein-membrane adaptor activity"/>
    <property type="evidence" value="ECO:0007669"/>
    <property type="project" value="TreeGrafter"/>
</dbReference>
<dbReference type="OrthoDB" id="342281at2759"/>
<evidence type="ECO:0000313" key="8">
    <source>
        <dbReference type="EMBL" id="OMH82188.1"/>
    </source>
</evidence>
<feature type="domain" description="SUN" evidence="7">
    <location>
        <begin position="250"/>
        <end position="439"/>
    </location>
</feature>
<feature type="coiled-coil region" evidence="5">
    <location>
        <begin position="160"/>
        <end position="187"/>
    </location>
</feature>
<evidence type="ECO:0000256" key="3">
    <source>
        <dbReference type="ARBA" id="ARBA00022989"/>
    </source>
</evidence>
<sequence length="439" mass="48832">MTLYDELAEYESKRQQQFRQTEQALDLRDSRTVKVRTGAETEAETSGEQSQQGVIGNGIRVRREPESRKRIKNREYTKGVVGYVSKEKNERLNKEGSREVGVDGNVRLEREVENPRVTISSSDDEEMHHDTIVDRYGSTADETTKPTKIDNVNSNDDSKLTAIYTEIQRVEGRVEQLQAQVDVAIGKAAINSEKIDRIERIGVLNSQRKVEKLVEDYLQHRPQPNSPQPNPGLAEFPKIKKPNSAVYSAGARVIESRTSPSYKQPTPNSLFGWIRGRLGLATGHVSANPNILLRGGGRSLGECWAMQGSNGHVTIRLARSVKPSHFSLFHLRESQVFDVSTAPRALSLYGYIQTNATCAAESSNSSNSSNLDSTHPTRLVLLGNAEYIPSDSSPSQVFSISDDVLAKLGDCDSVGLVQLHIKSNWGNPHYTCLYRFSVF</sequence>
<gene>
    <name evidence="8" type="ORF">AX774_g4339</name>
</gene>
<comment type="caution">
    <text evidence="8">The sequence shown here is derived from an EMBL/GenBank/DDBJ whole genome shotgun (WGS) entry which is preliminary data.</text>
</comment>
<evidence type="ECO:0000256" key="2">
    <source>
        <dbReference type="ARBA" id="ARBA00022692"/>
    </source>
</evidence>
<dbReference type="Gene3D" id="2.60.120.260">
    <property type="entry name" value="Galactose-binding domain-like"/>
    <property type="match status" value="1"/>
</dbReference>
<evidence type="ECO:0000256" key="1">
    <source>
        <dbReference type="ARBA" id="ARBA00004370"/>
    </source>
</evidence>
<keyword evidence="2" id="KW-0812">Transmembrane</keyword>
<dbReference type="GO" id="GO:0016020">
    <property type="term" value="C:membrane"/>
    <property type="evidence" value="ECO:0007669"/>
    <property type="project" value="UniProtKB-SubCell"/>
</dbReference>
<keyword evidence="3" id="KW-1133">Transmembrane helix</keyword>
<dbReference type="InterPro" id="IPR012919">
    <property type="entry name" value="SUN_dom"/>
</dbReference>
<comment type="subcellular location">
    <subcellularLocation>
        <location evidence="1">Membrane</location>
    </subcellularLocation>
</comment>
<keyword evidence="4" id="KW-0472">Membrane</keyword>
<dbReference type="GO" id="GO:0005635">
    <property type="term" value="C:nuclear envelope"/>
    <property type="evidence" value="ECO:0007669"/>
    <property type="project" value="TreeGrafter"/>
</dbReference>
<feature type="region of interest" description="Disordered" evidence="6">
    <location>
        <begin position="1"/>
        <end position="59"/>
    </location>
</feature>
<accession>A0A1R1PMJ8</accession>
<protein>
    <submittedName>
        <fullName evidence="8">SUN domain-containing protein 3</fullName>
    </submittedName>
</protein>
<keyword evidence="5" id="KW-0175">Coiled coil</keyword>
<evidence type="ECO:0000313" key="9">
    <source>
        <dbReference type="Proteomes" id="UP000188320"/>
    </source>
</evidence>
<dbReference type="InterPro" id="IPR045119">
    <property type="entry name" value="SUN1-5"/>
</dbReference>
<organism evidence="8 9">
    <name type="scientific">Zancudomyces culisetae</name>
    <name type="common">Gut fungus</name>
    <name type="synonym">Smittium culisetae</name>
    <dbReference type="NCBI Taxonomy" id="1213189"/>
    <lineage>
        <taxon>Eukaryota</taxon>
        <taxon>Fungi</taxon>
        <taxon>Fungi incertae sedis</taxon>
        <taxon>Zoopagomycota</taxon>
        <taxon>Kickxellomycotina</taxon>
        <taxon>Harpellomycetes</taxon>
        <taxon>Harpellales</taxon>
        <taxon>Legeriomycetaceae</taxon>
        <taxon>Zancudomyces</taxon>
    </lineage>
</organism>
<evidence type="ECO:0000256" key="5">
    <source>
        <dbReference type="SAM" id="Coils"/>
    </source>
</evidence>
<dbReference type="PANTHER" id="PTHR12911:SF8">
    <property type="entry name" value="KLAROID PROTEIN-RELATED"/>
    <property type="match status" value="1"/>
</dbReference>